<keyword evidence="1" id="KW-0805">Transcription regulation</keyword>
<dbReference type="InterPro" id="IPR011991">
    <property type="entry name" value="ArsR-like_HTH"/>
</dbReference>
<feature type="compositionally biased region" description="Polar residues" evidence="4">
    <location>
        <begin position="174"/>
        <end position="185"/>
    </location>
</feature>
<dbReference type="RefSeq" id="WP_331213044.1">
    <property type="nucleotide sequence ID" value="NZ_JAZGQK010000003.1"/>
</dbReference>
<reference evidence="6 7" key="1">
    <citation type="submission" date="2024-01" db="EMBL/GenBank/DDBJ databases">
        <title>Genome insights into Plantactinospora sonchi sp. nov.</title>
        <authorList>
            <person name="Wang L."/>
        </authorList>
    </citation>
    <scope>NUCLEOTIDE SEQUENCE [LARGE SCALE GENOMIC DNA]</scope>
    <source>
        <strain evidence="6 7">NEAU-QY2</strain>
    </source>
</reference>
<evidence type="ECO:0000313" key="6">
    <source>
        <dbReference type="EMBL" id="MEE6257936.1"/>
    </source>
</evidence>
<evidence type="ECO:0000256" key="3">
    <source>
        <dbReference type="ARBA" id="ARBA00023163"/>
    </source>
</evidence>
<dbReference type="SUPFAM" id="SSF46785">
    <property type="entry name" value="Winged helix' DNA-binding domain"/>
    <property type="match status" value="1"/>
</dbReference>
<comment type="caution">
    <text evidence="6">The sequence shown here is derived from an EMBL/GenBank/DDBJ whole genome shotgun (WGS) entry which is preliminary data.</text>
</comment>
<proteinExistence type="predicted"/>
<feature type="region of interest" description="Disordered" evidence="4">
    <location>
        <begin position="153"/>
        <end position="185"/>
    </location>
</feature>
<evidence type="ECO:0000256" key="2">
    <source>
        <dbReference type="ARBA" id="ARBA00023125"/>
    </source>
</evidence>
<dbReference type="InterPro" id="IPR023187">
    <property type="entry name" value="Tscrpt_reg_MarR-type_CS"/>
</dbReference>
<dbReference type="Pfam" id="PF12802">
    <property type="entry name" value="MarR_2"/>
    <property type="match status" value="1"/>
</dbReference>
<sequence length="185" mass="19915">MKTPAHHGELVHRMRNLSRVVRLIRQRRVTERPGVPLGMVGTLMRLDEMADRAVGCHAKELAEQAGLDPSTVSRAVAALVAQGLVVRRADPADRRASFLALTAAGRAALHEAQAWYGDLLADALAEWSPAQVEAFGAALDRFAADIQGALDRATDATEATRTGDPPVRTDVPEPNNSQNKLEAAR</sequence>
<evidence type="ECO:0000256" key="4">
    <source>
        <dbReference type="SAM" id="MobiDB-lite"/>
    </source>
</evidence>
<organism evidence="6 7">
    <name type="scientific">Plantactinospora sonchi</name>
    <dbReference type="NCBI Taxonomy" id="1544735"/>
    <lineage>
        <taxon>Bacteria</taxon>
        <taxon>Bacillati</taxon>
        <taxon>Actinomycetota</taxon>
        <taxon>Actinomycetes</taxon>
        <taxon>Micromonosporales</taxon>
        <taxon>Micromonosporaceae</taxon>
        <taxon>Plantactinospora</taxon>
    </lineage>
</organism>
<evidence type="ECO:0000256" key="1">
    <source>
        <dbReference type="ARBA" id="ARBA00023015"/>
    </source>
</evidence>
<feature type="domain" description="HTH marR-type" evidence="5">
    <location>
        <begin position="7"/>
        <end position="144"/>
    </location>
</feature>
<dbReference type="PROSITE" id="PS50995">
    <property type="entry name" value="HTH_MARR_2"/>
    <property type="match status" value="1"/>
</dbReference>
<keyword evidence="3" id="KW-0804">Transcription</keyword>
<dbReference type="PANTHER" id="PTHR33164">
    <property type="entry name" value="TRANSCRIPTIONAL REGULATOR, MARR FAMILY"/>
    <property type="match status" value="1"/>
</dbReference>
<keyword evidence="2" id="KW-0238">DNA-binding</keyword>
<dbReference type="CDD" id="cd00090">
    <property type="entry name" value="HTH_ARSR"/>
    <property type="match status" value="1"/>
</dbReference>
<evidence type="ECO:0000259" key="5">
    <source>
        <dbReference type="PROSITE" id="PS50995"/>
    </source>
</evidence>
<gene>
    <name evidence="6" type="ORF">V1633_05430</name>
</gene>
<dbReference type="InterPro" id="IPR000835">
    <property type="entry name" value="HTH_MarR-typ"/>
</dbReference>
<dbReference type="InterPro" id="IPR036388">
    <property type="entry name" value="WH-like_DNA-bd_sf"/>
</dbReference>
<accession>A0ABU7RN51</accession>
<dbReference type="EMBL" id="JAZGQK010000003">
    <property type="protein sequence ID" value="MEE6257936.1"/>
    <property type="molecule type" value="Genomic_DNA"/>
</dbReference>
<dbReference type="Proteomes" id="UP001332243">
    <property type="component" value="Unassembled WGS sequence"/>
</dbReference>
<dbReference type="PANTHER" id="PTHR33164:SF57">
    <property type="entry name" value="MARR-FAMILY TRANSCRIPTIONAL REGULATOR"/>
    <property type="match status" value="1"/>
</dbReference>
<dbReference type="InterPro" id="IPR039422">
    <property type="entry name" value="MarR/SlyA-like"/>
</dbReference>
<name>A0ABU7RN51_9ACTN</name>
<keyword evidence="7" id="KW-1185">Reference proteome</keyword>
<dbReference type="Gene3D" id="1.10.10.10">
    <property type="entry name" value="Winged helix-like DNA-binding domain superfamily/Winged helix DNA-binding domain"/>
    <property type="match status" value="1"/>
</dbReference>
<evidence type="ECO:0000313" key="7">
    <source>
        <dbReference type="Proteomes" id="UP001332243"/>
    </source>
</evidence>
<dbReference type="PROSITE" id="PS01117">
    <property type="entry name" value="HTH_MARR_1"/>
    <property type="match status" value="1"/>
</dbReference>
<protein>
    <submittedName>
        <fullName evidence="6">MarR family winged helix-turn-helix transcriptional regulator</fullName>
    </submittedName>
</protein>
<dbReference type="InterPro" id="IPR036390">
    <property type="entry name" value="WH_DNA-bd_sf"/>
</dbReference>
<dbReference type="SMART" id="SM00347">
    <property type="entry name" value="HTH_MARR"/>
    <property type="match status" value="1"/>
</dbReference>